<sequence>MVNRTKFLPSFNDVLDTVEKTNDKYKLNLSVDTQKYLAEKSLKLIGKKVKNRRMTDFND</sequence>
<dbReference type="EMBL" id="CAJOBI010161260">
    <property type="protein sequence ID" value="CAF4852009.1"/>
    <property type="molecule type" value="Genomic_DNA"/>
</dbReference>
<dbReference type="GO" id="GO:0042393">
    <property type="term" value="F:histone binding"/>
    <property type="evidence" value="ECO:0007669"/>
    <property type="project" value="InterPro"/>
</dbReference>
<dbReference type="Proteomes" id="UP000663866">
    <property type="component" value="Unassembled WGS sequence"/>
</dbReference>
<proteinExistence type="predicted"/>
<dbReference type="EMBL" id="CAJOBG010105023">
    <property type="protein sequence ID" value="CAF4718362.1"/>
    <property type="molecule type" value="Genomic_DNA"/>
</dbReference>
<evidence type="ECO:0000313" key="2">
    <source>
        <dbReference type="EMBL" id="CAF4852009.1"/>
    </source>
</evidence>
<organism evidence="1 3">
    <name type="scientific">Rotaria magnacalcarata</name>
    <dbReference type="NCBI Taxonomy" id="392030"/>
    <lineage>
        <taxon>Eukaryota</taxon>
        <taxon>Metazoa</taxon>
        <taxon>Spiralia</taxon>
        <taxon>Gnathifera</taxon>
        <taxon>Rotifera</taxon>
        <taxon>Eurotatoria</taxon>
        <taxon>Bdelloidea</taxon>
        <taxon>Philodinida</taxon>
        <taxon>Philodinidae</taxon>
        <taxon>Rotaria</taxon>
    </lineage>
</organism>
<keyword evidence="3" id="KW-1185">Reference proteome</keyword>
<name>A0A821J9S2_9BILA</name>
<evidence type="ECO:0000313" key="1">
    <source>
        <dbReference type="EMBL" id="CAF4718362.1"/>
    </source>
</evidence>
<feature type="non-terminal residue" evidence="1">
    <location>
        <position position="1"/>
    </location>
</feature>
<evidence type="ECO:0000313" key="3">
    <source>
        <dbReference type="Proteomes" id="UP000663866"/>
    </source>
</evidence>
<protein>
    <submittedName>
        <fullName evidence="1">Uncharacterized protein</fullName>
    </submittedName>
</protein>
<dbReference type="Gene3D" id="1.20.58.2170">
    <property type="match status" value="1"/>
</dbReference>
<reference evidence="1" key="1">
    <citation type="submission" date="2021-02" db="EMBL/GenBank/DDBJ databases">
        <authorList>
            <person name="Nowell W R."/>
        </authorList>
    </citation>
    <scope>NUCLEOTIDE SEQUENCE</scope>
</reference>
<dbReference type="InterPro" id="IPR046426">
    <property type="entry name" value="DAXX_histone-bd_sf"/>
</dbReference>
<accession>A0A821J9S2</accession>
<gene>
    <name evidence="1" type="ORF">OVN521_LOCUS48995</name>
    <name evidence="2" type="ORF">SMN809_LOCUS49440</name>
</gene>
<dbReference type="Proteomes" id="UP000676336">
    <property type="component" value="Unassembled WGS sequence"/>
</dbReference>
<comment type="caution">
    <text evidence="1">The sequence shown here is derived from an EMBL/GenBank/DDBJ whole genome shotgun (WGS) entry which is preliminary data.</text>
</comment>
<dbReference type="AlphaFoldDB" id="A0A821J9S2"/>